<feature type="domain" description="Lysine-specific demethylase-like" evidence="1">
    <location>
        <begin position="3"/>
        <end position="61"/>
    </location>
</feature>
<keyword evidence="3" id="KW-1185">Reference proteome</keyword>
<dbReference type="OrthoDB" id="1678912at2759"/>
<evidence type="ECO:0000313" key="3">
    <source>
        <dbReference type="Proteomes" id="UP000270094"/>
    </source>
</evidence>
<reference evidence="2 3" key="1">
    <citation type="submission" date="2018-11" db="EMBL/GenBank/DDBJ databases">
        <authorList>
            <consortium name="Pathogen Informatics"/>
        </authorList>
    </citation>
    <scope>NUCLEOTIDE SEQUENCE [LARGE SCALE GENOMIC DNA]</scope>
</reference>
<dbReference type="InterPro" id="IPR013637">
    <property type="entry name" value="Lys_sp_deMease-like_dom"/>
</dbReference>
<evidence type="ECO:0000313" key="2">
    <source>
        <dbReference type="EMBL" id="VDM72965.1"/>
    </source>
</evidence>
<name>A0A3P7KR19_STRVU</name>
<protein>
    <recommendedName>
        <fullName evidence="1">Lysine-specific demethylase-like domain-containing protein</fullName>
    </recommendedName>
</protein>
<feature type="non-terminal residue" evidence="2">
    <location>
        <position position="67"/>
    </location>
</feature>
<dbReference type="Proteomes" id="UP000270094">
    <property type="component" value="Unassembled WGS sequence"/>
</dbReference>
<accession>A0A3P7KR19</accession>
<gene>
    <name evidence="2" type="ORF">SVUK_LOCUS7963</name>
</gene>
<proteinExistence type="predicted"/>
<dbReference type="AlphaFoldDB" id="A0A3P7KR19"/>
<sequence length="67" mass="7568">MRLLDISKKCNTASEKARTLLNGKVRTRVKTRIQRADTRLDLSGIRSLIDELAGLPCDQQSLIDELE</sequence>
<dbReference type="Pfam" id="PF08429">
    <property type="entry name" value="PLU-1"/>
    <property type="match status" value="1"/>
</dbReference>
<organism evidence="2 3">
    <name type="scientific">Strongylus vulgaris</name>
    <name type="common">Blood worm</name>
    <dbReference type="NCBI Taxonomy" id="40348"/>
    <lineage>
        <taxon>Eukaryota</taxon>
        <taxon>Metazoa</taxon>
        <taxon>Ecdysozoa</taxon>
        <taxon>Nematoda</taxon>
        <taxon>Chromadorea</taxon>
        <taxon>Rhabditida</taxon>
        <taxon>Rhabditina</taxon>
        <taxon>Rhabditomorpha</taxon>
        <taxon>Strongyloidea</taxon>
        <taxon>Strongylidae</taxon>
        <taxon>Strongylus</taxon>
    </lineage>
</organism>
<evidence type="ECO:0000259" key="1">
    <source>
        <dbReference type="Pfam" id="PF08429"/>
    </source>
</evidence>
<dbReference type="EMBL" id="UYYB01028125">
    <property type="protein sequence ID" value="VDM72965.1"/>
    <property type="molecule type" value="Genomic_DNA"/>
</dbReference>